<sequence length="558" mass="63892">MKKTTRNIALLITILIGILVLSEFVFKRFDMTYDQRYSLSETTHEILEGIEKPLKINVLLGGELSGDYRTLKNEISFLLDEFRTINPKISYQFLDPSKDFSMETLQENGLAPAPVRTDKGILNVYPYAQISFDGKESWMETLVNDPALPFEQLALASTEKLEYLFMEDLRKITQVNRKNIGFLVHHDELGQLHMDGLGRALADNYNVDVFLKPVQDSTYSLQQEDLKDLLNYDALVVAKPTLPFTDMDKLVMDQYIMNGGKMMFLTEMVDAEMDSIFRSGKIVAFPRDMKLNEFFFNYGIRIIPAIVKDLEASKIVLADGETTAGNISYNSYTWPYFVRGFKADENPITQSINSVKFEFANPIELLENPNVQHEVLLATSPYTSLQPSMSFIELAEVDEINPQEYEMGRIPLAVLAQGNLKSAFAARYEREEFPNFKSETTEGKLLVISDGDVAKNHVLMGRPMRLGEDKYSLRPDNPKQRPVSYDNQNFLTNSIDYLLGETDFLNLKNRKLEIPTLNETKVKLEKSSWQMTNLIIPVLGIWILGIGMIWWRKKRFSA</sequence>
<dbReference type="Pfam" id="PF23357">
    <property type="entry name" value="DUF7088"/>
    <property type="match status" value="1"/>
</dbReference>
<dbReference type="EMBL" id="JBEPMO010000009">
    <property type="protein sequence ID" value="MET3732143.1"/>
    <property type="molecule type" value="Genomic_DNA"/>
</dbReference>
<keyword evidence="1" id="KW-1133">Transmembrane helix</keyword>
<dbReference type="InterPro" id="IPR019196">
    <property type="entry name" value="ABC_transp_unknown"/>
</dbReference>
<organism evidence="4 5">
    <name type="scientific">Moheibacter stercoris</name>
    <dbReference type="NCBI Taxonomy" id="1628251"/>
    <lineage>
        <taxon>Bacteria</taxon>
        <taxon>Pseudomonadati</taxon>
        <taxon>Bacteroidota</taxon>
        <taxon>Flavobacteriia</taxon>
        <taxon>Flavobacteriales</taxon>
        <taxon>Weeksellaceae</taxon>
        <taxon>Moheibacter</taxon>
    </lineage>
</organism>
<dbReference type="RefSeq" id="WP_354509075.1">
    <property type="nucleotide sequence ID" value="NZ_JBEPMO010000009.1"/>
</dbReference>
<feature type="domain" description="ABC-type uncharacterised transport system" evidence="2">
    <location>
        <begin position="177"/>
        <end position="493"/>
    </location>
</feature>
<feature type="transmembrane region" description="Helical" evidence="1">
    <location>
        <begin position="534"/>
        <end position="551"/>
    </location>
</feature>
<evidence type="ECO:0000259" key="2">
    <source>
        <dbReference type="Pfam" id="PF09822"/>
    </source>
</evidence>
<keyword evidence="5" id="KW-1185">Reference proteome</keyword>
<dbReference type="InterPro" id="IPR019863">
    <property type="entry name" value="Motility-assoc_ABC-rel_GldG"/>
</dbReference>
<dbReference type="InterPro" id="IPR055396">
    <property type="entry name" value="DUF7088"/>
</dbReference>
<name>A0ABV2LUA2_9FLAO</name>
<dbReference type="Pfam" id="PF09822">
    <property type="entry name" value="ABC_transp_aux"/>
    <property type="match status" value="1"/>
</dbReference>
<evidence type="ECO:0000313" key="5">
    <source>
        <dbReference type="Proteomes" id="UP001549146"/>
    </source>
</evidence>
<protein>
    <submittedName>
        <fullName evidence="4">Gliding-associated putative ABC transporter substrate-binding component GldG</fullName>
    </submittedName>
</protein>
<keyword evidence="1" id="KW-0812">Transmembrane</keyword>
<dbReference type="Proteomes" id="UP001549146">
    <property type="component" value="Unassembled WGS sequence"/>
</dbReference>
<evidence type="ECO:0000259" key="3">
    <source>
        <dbReference type="Pfam" id="PF23357"/>
    </source>
</evidence>
<gene>
    <name evidence="4" type="ORF">ABID46_001730</name>
</gene>
<proteinExistence type="predicted"/>
<evidence type="ECO:0000313" key="4">
    <source>
        <dbReference type="EMBL" id="MET3732143.1"/>
    </source>
</evidence>
<keyword evidence="1" id="KW-0472">Membrane</keyword>
<reference evidence="4 5" key="1">
    <citation type="submission" date="2024-06" db="EMBL/GenBank/DDBJ databases">
        <title>Genomic Encyclopedia of Type Strains, Phase IV (KMG-IV): sequencing the most valuable type-strain genomes for metagenomic binning, comparative biology and taxonomic classification.</title>
        <authorList>
            <person name="Goeker M."/>
        </authorList>
    </citation>
    <scope>NUCLEOTIDE SEQUENCE [LARGE SCALE GENOMIC DNA]</scope>
    <source>
        <strain evidence="4 5">DSM 29388</strain>
    </source>
</reference>
<feature type="domain" description="DUF7088" evidence="3">
    <location>
        <begin position="34"/>
        <end position="130"/>
    </location>
</feature>
<evidence type="ECO:0000256" key="1">
    <source>
        <dbReference type="SAM" id="Phobius"/>
    </source>
</evidence>
<comment type="caution">
    <text evidence="4">The sequence shown here is derived from an EMBL/GenBank/DDBJ whole genome shotgun (WGS) entry which is preliminary data.</text>
</comment>
<dbReference type="NCBIfam" id="TIGR03521">
    <property type="entry name" value="GldG"/>
    <property type="match status" value="1"/>
</dbReference>
<accession>A0ABV2LUA2</accession>